<evidence type="ECO:0000313" key="1">
    <source>
        <dbReference type="EMBL" id="KAJ0191139.1"/>
    </source>
</evidence>
<keyword evidence="2" id="KW-1185">Reference proteome</keyword>
<proteinExistence type="predicted"/>
<dbReference type="Pfam" id="PF04827">
    <property type="entry name" value="Plant_tran"/>
    <property type="match status" value="1"/>
</dbReference>
<accession>A0A9R1WYA1</accession>
<dbReference type="PANTHER" id="PTHR47150">
    <property type="entry name" value="OS12G0169200 PROTEIN"/>
    <property type="match status" value="1"/>
</dbReference>
<evidence type="ECO:0000313" key="2">
    <source>
        <dbReference type="Proteomes" id="UP000235145"/>
    </source>
</evidence>
<reference evidence="1 2" key="1">
    <citation type="journal article" date="2017" name="Nat. Commun.">
        <title>Genome assembly with in vitro proximity ligation data and whole-genome triplication in lettuce.</title>
        <authorList>
            <person name="Reyes-Chin-Wo S."/>
            <person name="Wang Z."/>
            <person name="Yang X."/>
            <person name="Kozik A."/>
            <person name="Arikit S."/>
            <person name="Song C."/>
            <person name="Xia L."/>
            <person name="Froenicke L."/>
            <person name="Lavelle D.O."/>
            <person name="Truco M.J."/>
            <person name="Xia R."/>
            <person name="Zhu S."/>
            <person name="Xu C."/>
            <person name="Xu H."/>
            <person name="Xu X."/>
            <person name="Cox K."/>
            <person name="Korf I."/>
            <person name="Meyers B.C."/>
            <person name="Michelmore R.W."/>
        </authorList>
    </citation>
    <scope>NUCLEOTIDE SEQUENCE [LARGE SCALE GENOMIC DNA]</scope>
    <source>
        <strain evidence="2">cv. Salinas</strain>
        <tissue evidence="1">Seedlings</tissue>
    </source>
</reference>
<dbReference type="InterPro" id="IPR006912">
    <property type="entry name" value="Harbinger_derived_prot"/>
</dbReference>
<dbReference type="PANTHER" id="PTHR47150:SF6">
    <property type="entry name" value="OS01G0872900 PROTEIN"/>
    <property type="match status" value="1"/>
</dbReference>
<protein>
    <submittedName>
        <fullName evidence="1">Uncharacterized protein</fullName>
    </submittedName>
</protein>
<dbReference type="EMBL" id="NBSK02000008">
    <property type="protein sequence ID" value="KAJ0191139.1"/>
    <property type="molecule type" value="Genomic_DNA"/>
</dbReference>
<sequence>MSETVTRDALVKFVEGVISCFCEEYLRRPNQDDLARLLHVGEERGFPGMLLHRMTYGYDMHSSEHRVHAMILTSSKDLIFLMMSWQV</sequence>
<dbReference type="Proteomes" id="UP000235145">
    <property type="component" value="Unassembled WGS sequence"/>
</dbReference>
<comment type="caution">
    <text evidence="1">The sequence shown here is derived from an EMBL/GenBank/DDBJ whole genome shotgun (WGS) entry which is preliminary data.</text>
</comment>
<name>A0A9R1WYA1_LACSA</name>
<dbReference type="AlphaFoldDB" id="A0A9R1WYA1"/>
<organism evidence="1 2">
    <name type="scientific">Lactuca sativa</name>
    <name type="common">Garden lettuce</name>
    <dbReference type="NCBI Taxonomy" id="4236"/>
    <lineage>
        <taxon>Eukaryota</taxon>
        <taxon>Viridiplantae</taxon>
        <taxon>Streptophyta</taxon>
        <taxon>Embryophyta</taxon>
        <taxon>Tracheophyta</taxon>
        <taxon>Spermatophyta</taxon>
        <taxon>Magnoliopsida</taxon>
        <taxon>eudicotyledons</taxon>
        <taxon>Gunneridae</taxon>
        <taxon>Pentapetalae</taxon>
        <taxon>asterids</taxon>
        <taxon>campanulids</taxon>
        <taxon>Asterales</taxon>
        <taxon>Asteraceae</taxon>
        <taxon>Cichorioideae</taxon>
        <taxon>Cichorieae</taxon>
        <taxon>Lactucinae</taxon>
        <taxon>Lactuca</taxon>
    </lineage>
</organism>
<gene>
    <name evidence="1" type="ORF">LSAT_V11C800436380</name>
</gene>